<keyword evidence="8" id="KW-1185">Reference proteome</keyword>
<dbReference type="Proteomes" id="UP000838412">
    <property type="component" value="Chromosome 12"/>
</dbReference>
<dbReference type="InterPro" id="IPR013083">
    <property type="entry name" value="Znf_RING/FYVE/PHD"/>
</dbReference>
<proteinExistence type="predicted"/>
<protein>
    <submittedName>
        <fullName evidence="7">TRIM3 protein</fullName>
    </submittedName>
</protein>
<keyword evidence="2 4" id="KW-0863">Zinc-finger</keyword>
<sequence length="298" mass="32617">MSTATLTSLSTAVGTAVTSTATEESETEISCPNKTDNSDTELKQSVPHKIHGDVSKTILEAAAPGSLIQHFIDEHLVCRIHNGFFHILAHIPRILACGHTFCKPCLRKIRLWDAVILCPVCGRVTGLPPGGVDGLPEDFYTASLCVRVIDLLEEDSVKLHADVPCITTRTETAENMSLTTSSVPENLDCEYFISEVDSFVVIDKIPPKENPSDGHVDQSGPVSGGANPPRLTIINGHQANPEAKQPTRTSTKRRLKRRRKKGFRSLPSILDKFMGDTDGHTKFGTQNHIIDSFNMPWV</sequence>
<dbReference type="PANTHER" id="PTHR25462:SF296">
    <property type="entry name" value="MEIOTIC P26, ISOFORM F"/>
    <property type="match status" value="1"/>
</dbReference>
<dbReference type="PANTHER" id="PTHR25462">
    <property type="entry name" value="BONUS, ISOFORM C-RELATED"/>
    <property type="match status" value="1"/>
</dbReference>
<keyword evidence="3" id="KW-0862">Zinc</keyword>
<dbReference type="InterPro" id="IPR047153">
    <property type="entry name" value="TRIM45/56/19-like"/>
</dbReference>
<gene>
    <name evidence="7" type="primary">TRIM3</name>
    <name evidence="7" type="ORF">BLAG_LOCUS4928</name>
</gene>
<dbReference type="InterPro" id="IPR018957">
    <property type="entry name" value="Znf_C3HC4_RING-type"/>
</dbReference>
<feature type="region of interest" description="Disordered" evidence="5">
    <location>
        <begin position="207"/>
        <end position="261"/>
    </location>
</feature>
<dbReference type="AlphaFoldDB" id="A0A8K0E3H5"/>
<evidence type="ECO:0000256" key="1">
    <source>
        <dbReference type="ARBA" id="ARBA00022723"/>
    </source>
</evidence>
<feature type="region of interest" description="Disordered" evidence="5">
    <location>
        <begin position="17"/>
        <end position="42"/>
    </location>
</feature>
<dbReference type="SUPFAM" id="SSF57850">
    <property type="entry name" value="RING/U-box"/>
    <property type="match status" value="1"/>
</dbReference>
<evidence type="ECO:0000256" key="5">
    <source>
        <dbReference type="SAM" id="MobiDB-lite"/>
    </source>
</evidence>
<reference evidence="7" key="1">
    <citation type="submission" date="2022-01" db="EMBL/GenBank/DDBJ databases">
        <authorList>
            <person name="Braso-Vives M."/>
        </authorList>
    </citation>
    <scope>NUCLEOTIDE SEQUENCE</scope>
</reference>
<organism evidence="7 8">
    <name type="scientific">Branchiostoma lanceolatum</name>
    <name type="common">Common lancelet</name>
    <name type="synonym">Amphioxus lanceolatum</name>
    <dbReference type="NCBI Taxonomy" id="7740"/>
    <lineage>
        <taxon>Eukaryota</taxon>
        <taxon>Metazoa</taxon>
        <taxon>Chordata</taxon>
        <taxon>Cephalochordata</taxon>
        <taxon>Leptocardii</taxon>
        <taxon>Amphioxiformes</taxon>
        <taxon>Branchiostomatidae</taxon>
        <taxon>Branchiostoma</taxon>
    </lineage>
</organism>
<evidence type="ECO:0000256" key="4">
    <source>
        <dbReference type="PROSITE-ProRule" id="PRU00175"/>
    </source>
</evidence>
<dbReference type="EMBL" id="OV696697">
    <property type="protein sequence ID" value="CAH1241181.1"/>
    <property type="molecule type" value="Genomic_DNA"/>
</dbReference>
<evidence type="ECO:0000256" key="3">
    <source>
        <dbReference type="ARBA" id="ARBA00022833"/>
    </source>
</evidence>
<dbReference type="OrthoDB" id="342730at2759"/>
<evidence type="ECO:0000259" key="6">
    <source>
        <dbReference type="PROSITE" id="PS50089"/>
    </source>
</evidence>
<name>A0A8K0E3H5_BRALA</name>
<evidence type="ECO:0000256" key="2">
    <source>
        <dbReference type="ARBA" id="ARBA00022771"/>
    </source>
</evidence>
<accession>A0A8K0E3H5</accession>
<dbReference type="GO" id="GO:0008270">
    <property type="term" value="F:zinc ion binding"/>
    <property type="evidence" value="ECO:0007669"/>
    <property type="project" value="UniProtKB-KW"/>
</dbReference>
<evidence type="ECO:0000313" key="7">
    <source>
        <dbReference type="EMBL" id="CAH1241181.1"/>
    </source>
</evidence>
<feature type="domain" description="RING-type" evidence="6">
    <location>
        <begin position="78"/>
        <end position="121"/>
    </location>
</feature>
<evidence type="ECO:0000313" key="8">
    <source>
        <dbReference type="Proteomes" id="UP000838412"/>
    </source>
</evidence>
<dbReference type="InterPro" id="IPR001841">
    <property type="entry name" value="Znf_RING"/>
</dbReference>
<feature type="compositionally biased region" description="Basic and acidic residues" evidence="5">
    <location>
        <begin position="207"/>
        <end position="216"/>
    </location>
</feature>
<dbReference type="PROSITE" id="PS00518">
    <property type="entry name" value="ZF_RING_1"/>
    <property type="match status" value="1"/>
</dbReference>
<dbReference type="PROSITE" id="PS50089">
    <property type="entry name" value="ZF_RING_2"/>
    <property type="match status" value="1"/>
</dbReference>
<dbReference type="Gene3D" id="3.30.40.10">
    <property type="entry name" value="Zinc/RING finger domain, C3HC4 (zinc finger)"/>
    <property type="match status" value="1"/>
</dbReference>
<feature type="compositionally biased region" description="Basic residues" evidence="5">
    <location>
        <begin position="250"/>
        <end position="261"/>
    </location>
</feature>
<keyword evidence="1" id="KW-0479">Metal-binding</keyword>
<dbReference type="InterPro" id="IPR017907">
    <property type="entry name" value="Znf_RING_CS"/>
</dbReference>
<dbReference type="GO" id="GO:0061630">
    <property type="term" value="F:ubiquitin protein ligase activity"/>
    <property type="evidence" value="ECO:0007669"/>
    <property type="project" value="TreeGrafter"/>
</dbReference>
<dbReference type="Pfam" id="PF00097">
    <property type="entry name" value="zf-C3HC4"/>
    <property type="match status" value="1"/>
</dbReference>